<dbReference type="InterPro" id="IPR003439">
    <property type="entry name" value="ABC_transporter-like_ATP-bd"/>
</dbReference>
<evidence type="ECO:0000256" key="5">
    <source>
        <dbReference type="ARBA" id="ARBA00022448"/>
    </source>
</evidence>
<dbReference type="GO" id="GO:0022857">
    <property type="term" value="F:transmembrane transporter activity"/>
    <property type="evidence" value="ECO:0007669"/>
    <property type="project" value="TreeGrafter"/>
</dbReference>
<evidence type="ECO:0000256" key="7">
    <source>
        <dbReference type="ARBA" id="ARBA00022618"/>
    </source>
</evidence>
<comment type="caution">
    <text evidence="14">The sequence shown here is derived from an EMBL/GenBank/DDBJ whole genome shotgun (WGS) entry which is preliminary data.</text>
</comment>
<reference evidence="14 15" key="1">
    <citation type="submission" date="2018-04" db="EMBL/GenBank/DDBJ databases">
        <title>Genomic Encyclopedia of Type Strains, Phase III (KMG-III): the genomes of soil and plant-associated and newly described type strains.</title>
        <authorList>
            <person name="Whitman W."/>
        </authorList>
    </citation>
    <scope>NUCLEOTIDE SEQUENCE [LARGE SCALE GENOMIC DNA]</scope>
    <source>
        <strain evidence="14 15">MA-olki</strain>
    </source>
</reference>
<dbReference type="CDD" id="cd03255">
    <property type="entry name" value="ABC_MJ0796_LolCDE_FtsE"/>
    <property type="match status" value="1"/>
</dbReference>
<name>A0A2T5U612_9SPHN</name>
<organism evidence="14 15">
    <name type="scientific">Sphingomonas faeni</name>
    <dbReference type="NCBI Taxonomy" id="185950"/>
    <lineage>
        <taxon>Bacteria</taxon>
        <taxon>Pseudomonadati</taxon>
        <taxon>Pseudomonadota</taxon>
        <taxon>Alphaproteobacteria</taxon>
        <taxon>Sphingomonadales</taxon>
        <taxon>Sphingomonadaceae</taxon>
        <taxon>Sphingomonas</taxon>
    </lineage>
</organism>
<proteinExistence type="inferred from homology"/>
<sequence>MAKRRYGHWHGHQAGESGRNHVMANIVQFENVGLRYGTGPDAGPETLADLSFTLRSGAFYFLTGASGAGKTSLLKLLYLAQRPTRGVIRLFGEDAVVLSRDRLPGFRRRIGVVFQDFRLVPHLSTWDNIALPLRVAGMPEVDIEQPVREMLAWVGLGDRADARPATLSGGEQQRVAIARAVIARPEILVADEPTGNVDPDMAERLLHLFESLNKLGTTVVVATHDFHLLGRIPGAQMMRLDRGRLLDPTGSLRYPPTRPE</sequence>
<dbReference type="InterPro" id="IPR017911">
    <property type="entry name" value="MacB-like_ATP-bd"/>
</dbReference>
<evidence type="ECO:0000256" key="12">
    <source>
        <dbReference type="RuleBase" id="RU365094"/>
    </source>
</evidence>
<dbReference type="InterPro" id="IPR003593">
    <property type="entry name" value="AAA+_ATPase"/>
</dbReference>
<keyword evidence="10 12" id="KW-0472">Membrane</keyword>
<dbReference type="GO" id="GO:0005886">
    <property type="term" value="C:plasma membrane"/>
    <property type="evidence" value="ECO:0007669"/>
    <property type="project" value="UniProtKB-SubCell"/>
</dbReference>
<evidence type="ECO:0000256" key="4">
    <source>
        <dbReference type="ARBA" id="ARBA00020019"/>
    </source>
</evidence>
<dbReference type="Pfam" id="PF00005">
    <property type="entry name" value="ABC_tran"/>
    <property type="match status" value="1"/>
</dbReference>
<keyword evidence="11 12" id="KW-0131">Cell cycle</keyword>
<dbReference type="EMBL" id="QAYE01000004">
    <property type="protein sequence ID" value="PTW46952.1"/>
    <property type="molecule type" value="Genomic_DNA"/>
</dbReference>
<dbReference type="InterPro" id="IPR005286">
    <property type="entry name" value="Cell_div_FtsE"/>
</dbReference>
<gene>
    <name evidence="12" type="primary">ftsE</name>
    <name evidence="14" type="ORF">C8J25_104292</name>
</gene>
<keyword evidence="7 12" id="KW-0132">Cell division</keyword>
<dbReference type="SUPFAM" id="SSF52540">
    <property type="entry name" value="P-loop containing nucleoside triphosphate hydrolases"/>
    <property type="match status" value="1"/>
</dbReference>
<dbReference type="NCBIfam" id="TIGR02673">
    <property type="entry name" value="FtsE"/>
    <property type="match status" value="1"/>
</dbReference>
<dbReference type="InterPro" id="IPR015854">
    <property type="entry name" value="ABC_transpr_LolD-like"/>
</dbReference>
<keyword evidence="5" id="KW-0813">Transport</keyword>
<keyword evidence="8 12" id="KW-0547">Nucleotide-binding</keyword>
<evidence type="ECO:0000256" key="9">
    <source>
        <dbReference type="ARBA" id="ARBA00022840"/>
    </source>
</evidence>
<dbReference type="Proteomes" id="UP000244013">
    <property type="component" value="Unassembled WGS sequence"/>
</dbReference>
<evidence type="ECO:0000313" key="14">
    <source>
        <dbReference type="EMBL" id="PTW46952.1"/>
    </source>
</evidence>
<dbReference type="PANTHER" id="PTHR24220:SF470">
    <property type="entry name" value="CELL DIVISION ATP-BINDING PROTEIN FTSE"/>
    <property type="match status" value="1"/>
</dbReference>
<evidence type="ECO:0000256" key="2">
    <source>
        <dbReference type="ARBA" id="ARBA00004202"/>
    </source>
</evidence>
<dbReference type="PANTHER" id="PTHR24220">
    <property type="entry name" value="IMPORT ATP-BINDING PROTEIN"/>
    <property type="match status" value="1"/>
</dbReference>
<dbReference type="Gene3D" id="3.40.50.300">
    <property type="entry name" value="P-loop containing nucleotide triphosphate hydrolases"/>
    <property type="match status" value="1"/>
</dbReference>
<accession>A0A2T5U612</accession>
<dbReference type="GO" id="GO:0051301">
    <property type="term" value="P:cell division"/>
    <property type="evidence" value="ECO:0007669"/>
    <property type="project" value="UniProtKB-UniRule"/>
</dbReference>
<comment type="similarity">
    <text evidence="3 12">Belongs to the ABC transporter superfamily.</text>
</comment>
<evidence type="ECO:0000313" key="15">
    <source>
        <dbReference type="Proteomes" id="UP000244013"/>
    </source>
</evidence>
<dbReference type="AlphaFoldDB" id="A0A2T5U612"/>
<feature type="domain" description="ABC transporter" evidence="13">
    <location>
        <begin position="27"/>
        <end position="258"/>
    </location>
</feature>
<comment type="subunit">
    <text evidence="12">Homodimer. Forms a membrane-associated complex with FtsX.</text>
</comment>
<dbReference type="SMART" id="SM00382">
    <property type="entry name" value="AAA"/>
    <property type="match status" value="1"/>
</dbReference>
<keyword evidence="9 12" id="KW-0067">ATP-binding</keyword>
<evidence type="ECO:0000256" key="8">
    <source>
        <dbReference type="ARBA" id="ARBA00022741"/>
    </source>
</evidence>
<evidence type="ECO:0000256" key="1">
    <source>
        <dbReference type="ARBA" id="ARBA00002579"/>
    </source>
</evidence>
<dbReference type="PROSITE" id="PS50893">
    <property type="entry name" value="ABC_TRANSPORTER_2"/>
    <property type="match status" value="1"/>
</dbReference>
<evidence type="ECO:0000256" key="3">
    <source>
        <dbReference type="ARBA" id="ARBA00005417"/>
    </source>
</evidence>
<dbReference type="GO" id="GO:0016887">
    <property type="term" value="F:ATP hydrolysis activity"/>
    <property type="evidence" value="ECO:0007669"/>
    <property type="project" value="InterPro"/>
</dbReference>
<dbReference type="InterPro" id="IPR017871">
    <property type="entry name" value="ABC_transporter-like_CS"/>
</dbReference>
<evidence type="ECO:0000259" key="13">
    <source>
        <dbReference type="PROSITE" id="PS50893"/>
    </source>
</evidence>
<comment type="function">
    <text evidence="1">Part of the ABC transporter FtsEX involved in cellular division. Important for assembly or stability of the septal ring.</text>
</comment>
<dbReference type="PROSITE" id="PS00211">
    <property type="entry name" value="ABC_TRANSPORTER_1"/>
    <property type="match status" value="1"/>
</dbReference>
<keyword evidence="6 12" id="KW-1003">Cell membrane</keyword>
<comment type="subcellular location">
    <subcellularLocation>
        <location evidence="12">Cell inner membrane</location>
        <topology evidence="12">Peripheral membrane protein</topology>
        <orientation evidence="12">Cytoplasmic side</orientation>
    </subcellularLocation>
    <subcellularLocation>
        <location evidence="2">Cell membrane</location>
        <topology evidence="2">Peripheral membrane protein</topology>
    </subcellularLocation>
</comment>
<evidence type="ECO:0000256" key="10">
    <source>
        <dbReference type="ARBA" id="ARBA00023136"/>
    </source>
</evidence>
<dbReference type="InterPro" id="IPR027417">
    <property type="entry name" value="P-loop_NTPase"/>
</dbReference>
<evidence type="ECO:0000256" key="11">
    <source>
        <dbReference type="ARBA" id="ARBA00023306"/>
    </source>
</evidence>
<protein>
    <recommendedName>
        <fullName evidence="4 12">Cell division ATP-binding protein FtsE</fullName>
    </recommendedName>
</protein>
<dbReference type="FunFam" id="3.40.50.300:FF:000056">
    <property type="entry name" value="Cell division ATP-binding protein FtsE"/>
    <property type="match status" value="1"/>
</dbReference>
<evidence type="ECO:0000256" key="6">
    <source>
        <dbReference type="ARBA" id="ARBA00022475"/>
    </source>
</evidence>
<dbReference type="GO" id="GO:0005524">
    <property type="term" value="F:ATP binding"/>
    <property type="evidence" value="ECO:0007669"/>
    <property type="project" value="UniProtKB-UniRule"/>
</dbReference>